<feature type="transmembrane region" description="Helical" evidence="1">
    <location>
        <begin position="12"/>
        <end position="32"/>
    </location>
</feature>
<feature type="transmembrane region" description="Helical" evidence="1">
    <location>
        <begin position="62"/>
        <end position="87"/>
    </location>
</feature>
<evidence type="ECO:0000313" key="3">
    <source>
        <dbReference type="Proteomes" id="UP001342418"/>
    </source>
</evidence>
<dbReference type="Proteomes" id="UP001342418">
    <property type="component" value="Chromosome"/>
</dbReference>
<keyword evidence="1" id="KW-1133">Transmembrane helix</keyword>
<evidence type="ECO:0000256" key="1">
    <source>
        <dbReference type="SAM" id="Phobius"/>
    </source>
</evidence>
<keyword evidence="1" id="KW-0812">Transmembrane</keyword>
<sequence>MTRTLDWKAAIAAGIVAGVVFMMLEMLLVQMFQPMSMWAPPRMIAAMAMGREILPPPDTFDAMALMVAMLIHFPLSIIYAIILGWIISRWELGLMAAMIAGLVFGLVIYVVNFYGFTAVFPWFADARGWVALFSHAMFGLVLGLVYEPLERHDERHKTASQL</sequence>
<dbReference type="RefSeq" id="WP_338528214.1">
    <property type="nucleotide sequence ID" value="NZ_CP030941.1"/>
</dbReference>
<feature type="transmembrane region" description="Helical" evidence="1">
    <location>
        <begin position="94"/>
        <end position="116"/>
    </location>
</feature>
<organism evidence="2 3">
    <name type="scientific">Nitratireductor thuwali</name>
    <dbReference type="NCBI Taxonomy" id="2267699"/>
    <lineage>
        <taxon>Bacteria</taxon>
        <taxon>Pseudomonadati</taxon>
        <taxon>Pseudomonadota</taxon>
        <taxon>Alphaproteobacteria</taxon>
        <taxon>Hyphomicrobiales</taxon>
        <taxon>Phyllobacteriaceae</taxon>
        <taxon>Nitratireductor</taxon>
    </lineage>
</organism>
<protein>
    <recommendedName>
        <fullName evidence="4">Sodium:proline symporter</fullName>
    </recommendedName>
</protein>
<name>A0ABY5MEX1_9HYPH</name>
<accession>A0ABY5MEX1</accession>
<gene>
    <name evidence="2" type="ORF">NTH_00161</name>
</gene>
<evidence type="ECO:0008006" key="4">
    <source>
        <dbReference type="Google" id="ProtNLM"/>
    </source>
</evidence>
<keyword evidence="1" id="KW-0472">Membrane</keyword>
<proteinExistence type="predicted"/>
<dbReference type="EMBL" id="CP030941">
    <property type="protein sequence ID" value="UUP15723.1"/>
    <property type="molecule type" value="Genomic_DNA"/>
</dbReference>
<keyword evidence="3" id="KW-1185">Reference proteome</keyword>
<feature type="transmembrane region" description="Helical" evidence="1">
    <location>
        <begin position="128"/>
        <end position="146"/>
    </location>
</feature>
<evidence type="ECO:0000313" key="2">
    <source>
        <dbReference type="EMBL" id="UUP15723.1"/>
    </source>
</evidence>
<reference evidence="2 3" key="1">
    <citation type="submission" date="2018-07" db="EMBL/GenBank/DDBJ databases">
        <title>Genome sequence of Nitratireductor thuwali#1536.</title>
        <authorList>
            <person name="Michoud G."/>
            <person name="Merlino G."/>
            <person name="Sefrji F.O."/>
            <person name="Daffonchio D."/>
        </authorList>
    </citation>
    <scope>NUCLEOTIDE SEQUENCE [LARGE SCALE GENOMIC DNA]</scope>
    <source>
        <strain evidence="3">Nit1536</strain>
    </source>
</reference>